<keyword evidence="2" id="KW-1133">Transmembrane helix</keyword>
<keyword evidence="2" id="KW-0472">Membrane</keyword>
<sequence length="637" mass="67522">MIGKLYNKNNKMNFKNKNIQKLISCLVIIGMMAPAIFLFSAPKKTDAFLGFGDIVFDVPTEISTTKEVIYTILEQVLMAIARKVLEKMTQSTVNWINQGFHGSPLFLENSDSFFKDIAKSEVKNLVNLFGYDSLKYPFGKNFALSIINDYKATLENNAAYTLSSVINDQAYLYSFQNDFNVGGWNGFLINTQYPQNNYLGFQMMATEALARRVQGTGQTAIEKVKTTLEQGQGFLSPQTCPSNQKYNNGTNEFNRPSFKETTEYNFTCDPKTSDNDCELEKEAYDKSYNAKVATEKAEWAETNECPGGLFATTPGSVVSGQIMKALGAPQDSTSLAAAMGNSLSAIFDALLNKFLGDGLNSLANTDNPPPSQDNWSYDGQTLGGSGSTSPNTLNIPKNVSIKLGDTTNPSSISIAGGTAPYLIEIPPEFTTASAKISGSTLTITGSVPGNTSVTVADSSIPSKKASVQIAVFGSGELMIVPANISVNVNDQASAMIYGGKEPYIMLTEPNQGIAMGILGGSSLVVAGLRVGQTAVVIKDSSVPAKIATIPISVTNSSGLATIPQDVSIEVGQTVGVTISGGVAGYIIETPPNASVATAAISDTALIITGVAPGQTTIIIKDSSSPAQTTSINVQTVP</sequence>
<feature type="compositionally biased region" description="Polar residues" evidence="1">
    <location>
        <begin position="362"/>
        <end position="379"/>
    </location>
</feature>
<feature type="region of interest" description="Disordered" evidence="1">
    <location>
        <begin position="233"/>
        <end position="256"/>
    </location>
</feature>
<dbReference type="Proteomes" id="UP000034751">
    <property type="component" value="Unassembled WGS sequence"/>
</dbReference>
<comment type="caution">
    <text evidence="3">The sequence shown here is derived from an EMBL/GenBank/DDBJ whole genome shotgun (WGS) entry which is preliminary data.</text>
</comment>
<feature type="transmembrane region" description="Helical" evidence="2">
    <location>
        <begin position="21"/>
        <end position="41"/>
    </location>
</feature>
<reference evidence="3 4" key="1">
    <citation type="journal article" date="2015" name="Nature">
        <title>rRNA introns, odd ribosomes, and small enigmatic genomes across a large radiation of phyla.</title>
        <authorList>
            <person name="Brown C.T."/>
            <person name="Hug L.A."/>
            <person name="Thomas B.C."/>
            <person name="Sharon I."/>
            <person name="Castelle C.J."/>
            <person name="Singh A."/>
            <person name="Wilkins M.J."/>
            <person name="Williams K.H."/>
            <person name="Banfield J.F."/>
        </authorList>
    </citation>
    <scope>NUCLEOTIDE SEQUENCE [LARGE SCALE GENOMIC DNA]</scope>
</reference>
<dbReference type="EMBL" id="LCGS01000010">
    <property type="protein sequence ID" value="KKT19406.1"/>
    <property type="molecule type" value="Genomic_DNA"/>
</dbReference>
<evidence type="ECO:0000256" key="2">
    <source>
        <dbReference type="SAM" id="Phobius"/>
    </source>
</evidence>
<proteinExistence type="predicted"/>
<name>A0A0G1FAN5_9BACT</name>
<evidence type="ECO:0000313" key="4">
    <source>
        <dbReference type="Proteomes" id="UP000034751"/>
    </source>
</evidence>
<feature type="region of interest" description="Disordered" evidence="1">
    <location>
        <begin position="362"/>
        <end position="393"/>
    </location>
</feature>
<protein>
    <submittedName>
        <fullName evidence="3">Uncharacterized protein</fullName>
    </submittedName>
</protein>
<evidence type="ECO:0000256" key="1">
    <source>
        <dbReference type="SAM" id="MobiDB-lite"/>
    </source>
</evidence>
<feature type="compositionally biased region" description="Polar residues" evidence="1">
    <location>
        <begin position="233"/>
        <end position="254"/>
    </location>
</feature>
<gene>
    <name evidence="3" type="ORF">UW02_C0010G0008</name>
</gene>
<keyword evidence="2" id="KW-0812">Transmembrane</keyword>
<organism evidence="3 4">
    <name type="scientific">Candidatus Nomurabacteria bacterium GW2011_GWB1_43_7</name>
    <dbReference type="NCBI Taxonomy" id="1618747"/>
    <lineage>
        <taxon>Bacteria</taxon>
        <taxon>Candidatus Nomuraibacteriota</taxon>
    </lineage>
</organism>
<dbReference type="AlphaFoldDB" id="A0A0G1FAN5"/>
<accession>A0A0G1FAN5</accession>
<dbReference type="STRING" id="1618747.UW02_C0010G0008"/>
<evidence type="ECO:0000313" key="3">
    <source>
        <dbReference type="EMBL" id="KKT19406.1"/>
    </source>
</evidence>